<dbReference type="GO" id="GO:0006518">
    <property type="term" value="P:peptide metabolic process"/>
    <property type="evidence" value="ECO:0007669"/>
    <property type="project" value="TreeGrafter"/>
</dbReference>
<dbReference type="GO" id="GO:0008270">
    <property type="term" value="F:zinc ion binding"/>
    <property type="evidence" value="ECO:0007669"/>
    <property type="project" value="InterPro"/>
</dbReference>
<dbReference type="HOGENOM" id="CLU_505021_0_0_7"/>
<evidence type="ECO:0000313" key="10">
    <source>
        <dbReference type="EMBL" id="ACL06341.1"/>
    </source>
</evidence>
<dbReference type="CDD" id="cd18173">
    <property type="entry name" value="M14_CP_bacteria"/>
    <property type="match status" value="1"/>
</dbReference>
<feature type="domain" description="Peptidase M14" evidence="9">
    <location>
        <begin position="114"/>
        <end position="394"/>
    </location>
</feature>
<dbReference type="Proteomes" id="UP000000739">
    <property type="component" value="Chromosome"/>
</dbReference>
<dbReference type="SMART" id="SM00631">
    <property type="entry name" value="Zn_pept"/>
    <property type="match status" value="1"/>
</dbReference>
<evidence type="ECO:0000256" key="3">
    <source>
        <dbReference type="ARBA" id="ARBA00022723"/>
    </source>
</evidence>
<dbReference type="GO" id="GO:0016485">
    <property type="term" value="P:protein processing"/>
    <property type="evidence" value="ECO:0007669"/>
    <property type="project" value="TreeGrafter"/>
</dbReference>
<evidence type="ECO:0000256" key="7">
    <source>
        <dbReference type="PROSITE-ProRule" id="PRU01379"/>
    </source>
</evidence>
<keyword evidence="3" id="KW-0479">Metal-binding</keyword>
<comment type="similarity">
    <text evidence="2 7">Belongs to the peptidase M14 family.</text>
</comment>
<dbReference type="PROSITE" id="PS52035">
    <property type="entry name" value="PEPTIDASE_M14"/>
    <property type="match status" value="1"/>
</dbReference>
<keyword evidence="10" id="KW-0645">Protease</keyword>
<protein>
    <submittedName>
        <fullName evidence="10">Peptidase M14 carboxypeptidase A</fullName>
    </submittedName>
</protein>
<reference evidence="10 11" key="1">
    <citation type="journal article" date="2012" name="Environ. Microbiol.">
        <title>The genome sequence of Desulfatibacillum alkenivorans AK-01: a blueprint for anaerobic alkane oxidation.</title>
        <authorList>
            <person name="Callaghan A.V."/>
            <person name="Morris B.E."/>
            <person name="Pereira I.A."/>
            <person name="McInerney M.J."/>
            <person name="Austin R.N."/>
            <person name="Groves J.T."/>
            <person name="Kukor J.J."/>
            <person name="Suflita J.M."/>
            <person name="Young L.Y."/>
            <person name="Zylstra G.J."/>
            <person name="Wawrik B."/>
        </authorList>
    </citation>
    <scope>NUCLEOTIDE SEQUENCE [LARGE SCALE GENOMIC DNA]</scope>
    <source>
        <strain evidence="10 11">AK-01</strain>
    </source>
</reference>
<dbReference type="EMBL" id="CP001322">
    <property type="protein sequence ID" value="ACL06341.1"/>
    <property type="molecule type" value="Genomic_DNA"/>
</dbReference>
<feature type="active site" description="Proton donor/acceptor" evidence="7">
    <location>
        <position position="364"/>
    </location>
</feature>
<evidence type="ECO:0000256" key="6">
    <source>
        <dbReference type="ARBA" id="ARBA00023180"/>
    </source>
</evidence>
<organism evidence="10 11">
    <name type="scientific">Desulfatibacillum aliphaticivorans</name>
    <dbReference type="NCBI Taxonomy" id="218208"/>
    <lineage>
        <taxon>Bacteria</taxon>
        <taxon>Pseudomonadati</taxon>
        <taxon>Thermodesulfobacteriota</taxon>
        <taxon>Desulfobacteria</taxon>
        <taxon>Desulfobacterales</taxon>
        <taxon>Desulfatibacillaceae</taxon>
        <taxon>Desulfatibacillum</taxon>
    </lineage>
</organism>
<proteinExistence type="inferred from homology"/>
<dbReference type="SUPFAM" id="SSF49464">
    <property type="entry name" value="Carboxypeptidase regulatory domain-like"/>
    <property type="match status" value="1"/>
</dbReference>
<dbReference type="PROSITE" id="PS00132">
    <property type="entry name" value="CARBOXYPEPT_ZN_1"/>
    <property type="match status" value="1"/>
</dbReference>
<sequence>MNKPRFLHKRLCRFFLFFVLTAVLASAASFALPSRANAADMEPVFEIKITDISKAQASRLTKSGVNVTNRNGTTVWAYVSGAQFQSILDLGYTAQRVVLETRKNQGLDSPDYTDYPDYDDIVSALNTFENNYPALCKVVDIGDSYQGRKLLFLKISDNVDVEEDEPEFKYISTMHGDEKIGTDLMLRLIDHMLSNYGTNADITKLIDEMEIWIMPLMNPDGYAANQRYNMQGIGYDLNRNFPDRIDDPANTLVNYSGDPRPIEVQRIMTWAFNQSSVLSANLHGGALVANYPYDSNSSGDYVYTACDDDDLFIDMSLTYSTLNLPMYNGEFTQGITNGADWYTAYGGMQDWNYVWMGCMEITLELSNIKTPPYSYMDGLWNDNRASLLAYMGWALKGVRGVVTDKETGLPITATITAKSGSWESDFKVYTDPDVGDYHRILLPSDDPYTLTFSADGYETKTVSGIMVQEGDAVRLDVEMDLKPCNFNCSGGPDLADAVIALQVLAGLTPEIGGCVDARPLSGVQIGLEDALYILQQTAD</sequence>
<accession>B8FNR0</accession>
<feature type="signal peptide" evidence="8">
    <location>
        <begin position="1"/>
        <end position="38"/>
    </location>
</feature>
<comment type="cofactor">
    <cofactor evidence="1">
        <name>Zn(2+)</name>
        <dbReference type="ChEBI" id="CHEBI:29105"/>
    </cofactor>
</comment>
<dbReference type="InterPro" id="IPR000834">
    <property type="entry name" value="Peptidase_M14"/>
</dbReference>
<dbReference type="Gene3D" id="3.40.630.10">
    <property type="entry name" value="Zn peptidases"/>
    <property type="match status" value="1"/>
</dbReference>
<dbReference type="SUPFAM" id="SSF53187">
    <property type="entry name" value="Zn-dependent exopeptidases"/>
    <property type="match status" value="1"/>
</dbReference>
<dbReference type="eggNOG" id="COG2866">
    <property type="taxonomic scope" value="Bacteria"/>
</dbReference>
<evidence type="ECO:0000256" key="1">
    <source>
        <dbReference type="ARBA" id="ARBA00001947"/>
    </source>
</evidence>
<keyword evidence="5" id="KW-0862">Zinc</keyword>
<evidence type="ECO:0000256" key="2">
    <source>
        <dbReference type="ARBA" id="ARBA00005988"/>
    </source>
</evidence>
<dbReference type="Pfam" id="PF13620">
    <property type="entry name" value="CarboxypepD_reg"/>
    <property type="match status" value="1"/>
</dbReference>
<dbReference type="PANTHER" id="PTHR11532:SF57">
    <property type="entry name" value="CARBOXYPEPTIDASE D, B"/>
    <property type="match status" value="1"/>
</dbReference>
<keyword evidence="6" id="KW-0325">Glycoprotein</keyword>
<dbReference type="AlphaFoldDB" id="B8FNR0"/>
<keyword evidence="11" id="KW-1185">Reference proteome</keyword>
<dbReference type="Gene3D" id="2.60.40.1120">
    <property type="entry name" value="Carboxypeptidase-like, regulatory domain"/>
    <property type="match status" value="1"/>
</dbReference>
<keyword evidence="10" id="KW-0121">Carboxypeptidase</keyword>
<dbReference type="Pfam" id="PF00246">
    <property type="entry name" value="Peptidase_M14"/>
    <property type="match status" value="1"/>
</dbReference>
<feature type="chain" id="PRO_5002869335" evidence="8">
    <location>
        <begin position="39"/>
        <end position="539"/>
    </location>
</feature>
<dbReference type="PANTHER" id="PTHR11532">
    <property type="entry name" value="PROTEASE M14 CARBOXYPEPTIDASE"/>
    <property type="match status" value="1"/>
</dbReference>
<dbReference type="InterPro" id="IPR057247">
    <property type="entry name" value="CARBOXYPEPT_ZN_2"/>
</dbReference>
<dbReference type="InterPro" id="IPR008969">
    <property type="entry name" value="CarboxyPept-like_regulatory"/>
</dbReference>
<keyword evidence="4" id="KW-0378">Hydrolase</keyword>
<dbReference type="GO" id="GO:0005615">
    <property type="term" value="C:extracellular space"/>
    <property type="evidence" value="ECO:0007669"/>
    <property type="project" value="TreeGrafter"/>
</dbReference>
<dbReference type="GO" id="GO:0004181">
    <property type="term" value="F:metallocarboxypeptidase activity"/>
    <property type="evidence" value="ECO:0007669"/>
    <property type="project" value="InterPro"/>
</dbReference>
<keyword evidence="8" id="KW-0732">Signal</keyword>
<evidence type="ECO:0000256" key="5">
    <source>
        <dbReference type="ARBA" id="ARBA00022833"/>
    </source>
</evidence>
<evidence type="ECO:0000313" key="11">
    <source>
        <dbReference type="Proteomes" id="UP000000739"/>
    </source>
</evidence>
<dbReference type="InterPro" id="IPR050753">
    <property type="entry name" value="Peptidase_M14_domain"/>
</dbReference>
<dbReference type="PROSITE" id="PS00133">
    <property type="entry name" value="CARBOXYPEPT_ZN_2"/>
    <property type="match status" value="1"/>
</dbReference>
<evidence type="ECO:0000256" key="8">
    <source>
        <dbReference type="SAM" id="SignalP"/>
    </source>
</evidence>
<gene>
    <name evidence="10" type="ordered locus">Dalk_4663</name>
</gene>
<dbReference type="KEGG" id="dal:Dalk_4663"/>
<evidence type="ECO:0000259" key="9">
    <source>
        <dbReference type="PROSITE" id="PS52035"/>
    </source>
</evidence>
<dbReference type="InterPro" id="IPR057246">
    <property type="entry name" value="CARBOXYPEPT_ZN_1"/>
</dbReference>
<dbReference type="PRINTS" id="PR00765">
    <property type="entry name" value="CRBOXYPTASEA"/>
</dbReference>
<evidence type="ECO:0000256" key="4">
    <source>
        <dbReference type="ARBA" id="ARBA00022801"/>
    </source>
</evidence>
<name>B8FNR0_DESAL</name>